<evidence type="ECO:0000313" key="2">
    <source>
        <dbReference type="Proteomes" id="UP000317171"/>
    </source>
</evidence>
<proteinExistence type="predicted"/>
<gene>
    <name evidence="1" type="ORF">Pan241w_06970</name>
</gene>
<name>A0A517R9S0_9PLAN</name>
<dbReference type="KEGG" id="gaz:Pan241w_06970"/>
<sequence length="115" mass="12207">MQVYDAAESAGSYQSNLFPASILADALQPGISLSESADSVSNSVAITVNPARTSGYTCGGLNLKFAAHGVRLRHFRNEEKGAGEPALKLKNQAVFRAVLYAVTVVQDWVHGRGTL</sequence>
<protein>
    <submittedName>
        <fullName evidence="1">Uncharacterized protein</fullName>
    </submittedName>
</protein>
<reference evidence="1 2" key="1">
    <citation type="submission" date="2019-02" db="EMBL/GenBank/DDBJ databases">
        <title>Deep-cultivation of Planctomycetes and their phenomic and genomic characterization uncovers novel biology.</title>
        <authorList>
            <person name="Wiegand S."/>
            <person name="Jogler M."/>
            <person name="Boedeker C."/>
            <person name="Pinto D."/>
            <person name="Vollmers J."/>
            <person name="Rivas-Marin E."/>
            <person name="Kohn T."/>
            <person name="Peeters S.H."/>
            <person name="Heuer A."/>
            <person name="Rast P."/>
            <person name="Oberbeckmann S."/>
            <person name="Bunk B."/>
            <person name="Jeske O."/>
            <person name="Meyerdierks A."/>
            <person name="Storesund J.E."/>
            <person name="Kallscheuer N."/>
            <person name="Luecker S."/>
            <person name="Lage O.M."/>
            <person name="Pohl T."/>
            <person name="Merkel B.J."/>
            <person name="Hornburger P."/>
            <person name="Mueller R.-W."/>
            <person name="Bruemmer F."/>
            <person name="Labrenz M."/>
            <person name="Spormann A.M."/>
            <person name="Op den Camp H."/>
            <person name="Overmann J."/>
            <person name="Amann R."/>
            <person name="Jetten M.S.M."/>
            <person name="Mascher T."/>
            <person name="Medema M.H."/>
            <person name="Devos D.P."/>
            <person name="Kaster A.-K."/>
            <person name="Ovreas L."/>
            <person name="Rohde M."/>
            <person name="Galperin M.Y."/>
            <person name="Jogler C."/>
        </authorList>
    </citation>
    <scope>NUCLEOTIDE SEQUENCE [LARGE SCALE GENOMIC DNA]</scope>
    <source>
        <strain evidence="1 2">Pan241w</strain>
    </source>
</reference>
<dbReference type="AlphaFoldDB" id="A0A517R9S0"/>
<evidence type="ECO:0000313" key="1">
    <source>
        <dbReference type="EMBL" id="QDT40639.1"/>
    </source>
</evidence>
<dbReference type="EMBL" id="CP036269">
    <property type="protein sequence ID" value="QDT40639.1"/>
    <property type="molecule type" value="Genomic_DNA"/>
</dbReference>
<keyword evidence="2" id="KW-1185">Reference proteome</keyword>
<dbReference type="Proteomes" id="UP000317171">
    <property type="component" value="Chromosome"/>
</dbReference>
<organism evidence="1 2">
    <name type="scientific">Gimesia alba</name>
    <dbReference type="NCBI Taxonomy" id="2527973"/>
    <lineage>
        <taxon>Bacteria</taxon>
        <taxon>Pseudomonadati</taxon>
        <taxon>Planctomycetota</taxon>
        <taxon>Planctomycetia</taxon>
        <taxon>Planctomycetales</taxon>
        <taxon>Planctomycetaceae</taxon>
        <taxon>Gimesia</taxon>
    </lineage>
</organism>
<accession>A0A517R9S0</accession>